<keyword evidence="2" id="KW-1185">Reference proteome</keyword>
<organism evidence="1 2">
    <name type="scientific">Lottiidibacillus patelloidae</name>
    <dbReference type="NCBI Taxonomy" id="2670334"/>
    <lineage>
        <taxon>Bacteria</taxon>
        <taxon>Bacillati</taxon>
        <taxon>Bacillota</taxon>
        <taxon>Bacilli</taxon>
        <taxon>Bacillales</taxon>
        <taxon>Bacillaceae</taxon>
        <taxon>Lottiidibacillus</taxon>
    </lineage>
</organism>
<evidence type="ECO:0000313" key="2">
    <source>
        <dbReference type="Proteomes" id="UP000217083"/>
    </source>
</evidence>
<protein>
    <submittedName>
        <fullName evidence="1">Uncharacterized protein</fullName>
    </submittedName>
</protein>
<sequence>MAKRWSEEENAICLKSMPEYRMYMVQNNFKAKSEAGKSFTESMLQENSHIWQDRNRNSLYLHMKYLDCLTAGEKPTKVIKDQHLFGQIPRGKDK</sequence>
<reference evidence="2" key="1">
    <citation type="submission" date="2017-08" db="EMBL/GenBank/DDBJ databases">
        <authorList>
            <person name="Huang Z."/>
        </authorList>
    </citation>
    <scope>NUCLEOTIDE SEQUENCE [LARGE SCALE GENOMIC DNA]</scope>
    <source>
        <strain evidence="2">SA5d-4</strain>
    </source>
</reference>
<dbReference type="Proteomes" id="UP000217083">
    <property type="component" value="Unassembled WGS sequence"/>
</dbReference>
<dbReference type="AlphaFoldDB" id="A0A263BTE5"/>
<gene>
    <name evidence="1" type="ORF">CIB95_11820</name>
</gene>
<dbReference type="EMBL" id="NPIA01000006">
    <property type="protein sequence ID" value="OZM56456.1"/>
    <property type="molecule type" value="Genomic_DNA"/>
</dbReference>
<proteinExistence type="predicted"/>
<name>A0A263BTE5_9BACI</name>
<accession>A0A263BTE5</accession>
<reference evidence="1 2" key="2">
    <citation type="submission" date="2017-09" db="EMBL/GenBank/DDBJ databases">
        <title>Bacillus patelloidae sp. nov., isolated from the intestinal tract of a marine limpet.</title>
        <authorList>
            <person name="Liu R."/>
            <person name="Dong C."/>
            <person name="Shao Z."/>
        </authorList>
    </citation>
    <scope>NUCLEOTIDE SEQUENCE [LARGE SCALE GENOMIC DNA]</scope>
    <source>
        <strain evidence="1 2">SA5d-4</strain>
    </source>
</reference>
<dbReference type="RefSeq" id="WP_094925436.1">
    <property type="nucleotide sequence ID" value="NZ_NPIA01000006.1"/>
</dbReference>
<comment type="caution">
    <text evidence="1">The sequence shown here is derived from an EMBL/GenBank/DDBJ whole genome shotgun (WGS) entry which is preliminary data.</text>
</comment>
<evidence type="ECO:0000313" key="1">
    <source>
        <dbReference type="EMBL" id="OZM56456.1"/>
    </source>
</evidence>